<dbReference type="Proteomes" id="UP000308901">
    <property type="component" value="Unassembled WGS sequence"/>
</dbReference>
<protein>
    <submittedName>
        <fullName evidence="1">Uncharacterized protein</fullName>
    </submittedName>
</protein>
<dbReference type="EMBL" id="VANU01000005">
    <property type="protein sequence ID" value="TLP36802.1"/>
    <property type="molecule type" value="Genomic_DNA"/>
</dbReference>
<organism evidence="1 2">
    <name type="scientific">Arcobacter arenosus</name>
    <dbReference type="NCBI Taxonomy" id="2576037"/>
    <lineage>
        <taxon>Bacteria</taxon>
        <taxon>Pseudomonadati</taxon>
        <taxon>Campylobacterota</taxon>
        <taxon>Epsilonproteobacteria</taxon>
        <taxon>Campylobacterales</taxon>
        <taxon>Arcobacteraceae</taxon>
        <taxon>Arcobacter</taxon>
    </lineage>
</organism>
<dbReference type="OrthoDB" id="5348025at2"/>
<name>A0A5R8XYE7_9BACT</name>
<proteinExistence type="predicted"/>
<dbReference type="AlphaFoldDB" id="A0A5R8XYE7"/>
<comment type="caution">
    <text evidence="1">The sequence shown here is derived from an EMBL/GenBank/DDBJ whole genome shotgun (WGS) entry which is preliminary data.</text>
</comment>
<sequence length="802" mass="94603">MFSVENELLENLDTNNLLPIDNDNFEVQNLLKTYNLEEEGNLVNTIDAQYSILTSFISKIYLENKDLPDDLKDFIKNSYNYKIYLLKDIETRMKDIITKTSVNIFKEIYILLNLLSNGKNYNLINETNEFSTQKLQELLLDYEVQVCEEFLRNDEKSFELSFSFYLSLLELLNEVCIINSIDIQRRKNINAILELMTSSITNTKSKITLDENRIDSLNAILGKMLLYFTNLTYLSIDSINKNIVIQKYVFMLEKIFDGYNLLNQDKNYYITFLEKIVTLVLTLIYKLKSKLHIENIKLSDSKELEDLFNLYNKHVNENEVIQSDNLNDFRDKLLLKYKLIHSSTKNSSLDENLDLIDYFISQEEISNVDMIILHNIVLYSDNISKEKLDNLFSSLLEKNKYDNDYFEYYKLKIIDRILQKYISLKIETSKNQYIEQIITYVEKNNLVSHLTGIYSKIYLSLSLYFSYEKLIVSQEKSKEFYFIYKRLDNNSYLEKEFHSINKQILFNYGKNYFQEFNFRTQVNFSNVQFIQIGQNLINSFIKQKDLEIENNSLLSIETLTKSILDMNEPNEKWLNKEIESLVIDKIFLGLVKAEIVNTEEEDKKVEVGFDFIELDLINDYKMKLYYSSFYKNAVIKLLESKKEFIQLVVQNILKNYLNNIPSYTDVVTKIPNINKLKNVLREKDQEEILFFEVYLNSLVEFSKSHNVKTSNEFFKVITDKISEELSPFRLFGPKIGFIVDESEDYKEIITYLEELKITYDGTAYDLDPTIGISRGKASTILDKSFYALSSAKLSESKVFIYQ</sequence>
<evidence type="ECO:0000313" key="1">
    <source>
        <dbReference type="EMBL" id="TLP36802.1"/>
    </source>
</evidence>
<keyword evidence="2" id="KW-1185">Reference proteome</keyword>
<dbReference type="RefSeq" id="WP_138153055.1">
    <property type="nucleotide sequence ID" value="NZ_CBDDKQ010000003.1"/>
</dbReference>
<accession>A0A5R8XYE7</accession>
<gene>
    <name evidence="1" type="ORF">FDK22_11155</name>
</gene>
<evidence type="ECO:0000313" key="2">
    <source>
        <dbReference type="Proteomes" id="UP000308901"/>
    </source>
</evidence>
<reference evidence="1 2" key="1">
    <citation type="submission" date="2019-05" db="EMBL/GenBank/DDBJ databases">
        <title>Arcobacter sp. nov., isolated from sea sediment.</title>
        <authorList>
            <person name="Kim W."/>
        </authorList>
    </citation>
    <scope>NUCLEOTIDE SEQUENCE [LARGE SCALE GENOMIC DNA]</scope>
    <source>
        <strain evidence="1 2">CAU 1517</strain>
    </source>
</reference>